<accession>A0AAV2B395</accession>
<name>A0AAV2B395_9ARAC</name>
<organism evidence="1 2">
    <name type="scientific">Larinioides sclopetarius</name>
    <dbReference type="NCBI Taxonomy" id="280406"/>
    <lineage>
        <taxon>Eukaryota</taxon>
        <taxon>Metazoa</taxon>
        <taxon>Ecdysozoa</taxon>
        <taxon>Arthropoda</taxon>
        <taxon>Chelicerata</taxon>
        <taxon>Arachnida</taxon>
        <taxon>Araneae</taxon>
        <taxon>Araneomorphae</taxon>
        <taxon>Entelegynae</taxon>
        <taxon>Araneoidea</taxon>
        <taxon>Araneidae</taxon>
        <taxon>Larinioides</taxon>
    </lineage>
</organism>
<dbReference type="AlphaFoldDB" id="A0AAV2B395"/>
<proteinExistence type="predicted"/>
<comment type="caution">
    <text evidence="1">The sequence shown here is derived from an EMBL/GenBank/DDBJ whole genome shotgun (WGS) entry which is preliminary data.</text>
</comment>
<dbReference type="Proteomes" id="UP001497382">
    <property type="component" value="Unassembled WGS sequence"/>
</dbReference>
<sequence>MVRTPEVTGRLRKGICHINKQVLDSLVDTAMVVVSIFEDPELLRGWRFVILSSSFAVN</sequence>
<keyword evidence="2" id="KW-1185">Reference proteome</keyword>
<evidence type="ECO:0000313" key="1">
    <source>
        <dbReference type="EMBL" id="CAL1290725.1"/>
    </source>
</evidence>
<gene>
    <name evidence="1" type="ORF">LARSCL_LOCUS16662</name>
</gene>
<reference evidence="1 2" key="1">
    <citation type="submission" date="2024-04" db="EMBL/GenBank/DDBJ databases">
        <authorList>
            <person name="Rising A."/>
            <person name="Reimegard J."/>
            <person name="Sonavane S."/>
            <person name="Akerstrom W."/>
            <person name="Nylinder S."/>
            <person name="Hedman E."/>
            <person name="Kallberg Y."/>
        </authorList>
    </citation>
    <scope>NUCLEOTIDE SEQUENCE [LARGE SCALE GENOMIC DNA]</scope>
</reference>
<evidence type="ECO:0000313" key="2">
    <source>
        <dbReference type="Proteomes" id="UP001497382"/>
    </source>
</evidence>
<dbReference type="EMBL" id="CAXIEN010000269">
    <property type="protein sequence ID" value="CAL1290725.1"/>
    <property type="molecule type" value="Genomic_DNA"/>
</dbReference>
<protein>
    <submittedName>
        <fullName evidence="1">Uncharacterized protein</fullName>
    </submittedName>
</protein>